<dbReference type="Gene3D" id="3.10.110.10">
    <property type="entry name" value="Ubiquitin Conjugating Enzyme"/>
    <property type="match status" value="1"/>
</dbReference>
<dbReference type="PROSITE" id="PS50127">
    <property type="entry name" value="UBC_2"/>
    <property type="match status" value="1"/>
</dbReference>
<accession>A0A146KG84</accession>
<reference evidence="2" key="1">
    <citation type="submission" date="2015-07" db="EMBL/GenBank/DDBJ databases">
        <title>Adaptation to a free-living lifestyle via gene acquisitions in the diplomonad Trepomonas sp. PC1.</title>
        <authorList>
            <person name="Xu F."/>
            <person name="Jerlstrom-Hultqvist J."/>
            <person name="Kolisko M."/>
            <person name="Simpson A.G.B."/>
            <person name="Roger A.J."/>
            <person name="Svard S.G."/>
            <person name="Andersson J.O."/>
        </authorList>
    </citation>
    <scope>NUCLEOTIDE SEQUENCE</scope>
    <source>
        <strain evidence="2">PC1</strain>
    </source>
</reference>
<dbReference type="InterPro" id="IPR050113">
    <property type="entry name" value="Ub_conjugating_enzyme"/>
</dbReference>
<protein>
    <submittedName>
        <fullName evidence="2">Ubiquitin-conjugating enzyme</fullName>
    </submittedName>
</protein>
<sequence length="217" mass="25480">QKAIFEVSKEFPLFRVDHIQTSTTDYFEFDTILFTLDCNTLSPEENDLLKFRSHEIFSKINPYNRKIFKLTFQLVEGFPQKCPSIVFQKQAIFHPNINFDCGSICTAELKENWNPKTSICFILNHIIPNLLLQPNPNDPQDLHATDLFKYQKELFLQKATENARRKQLRWKDFEGIKLSKVHEDKISKYLGPKVLQPEVKIVNNFKPGRPDIFSDDE</sequence>
<dbReference type="InterPro" id="IPR016135">
    <property type="entry name" value="UBQ-conjugating_enzyme/RWD"/>
</dbReference>
<dbReference type="AlphaFoldDB" id="A0A146KG84"/>
<gene>
    <name evidence="2" type="ORF">TPC1_12947</name>
</gene>
<dbReference type="InterPro" id="IPR000608">
    <property type="entry name" value="UBC"/>
</dbReference>
<proteinExistence type="predicted"/>
<feature type="non-terminal residue" evidence="2">
    <location>
        <position position="1"/>
    </location>
</feature>
<evidence type="ECO:0000313" key="2">
    <source>
        <dbReference type="EMBL" id="JAP94411.1"/>
    </source>
</evidence>
<dbReference type="EMBL" id="GDID01002195">
    <property type="protein sequence ID" value="JAP94411.1"/>
    <property type="molecule type" value="Transcribed_RNA"/>
</dbReference>
<dbReference type="SMART" id="SM00212">
    <property type="entry name" value="UBCc"/>
    <property type="match status" value="1"/>
</dbReference>
<feature type="domain" description="UBC core" evidence="1">
    <location>
        <begin position="2"/>
        <end position="168"/>
    </location>
</feature>
<organism evidence="2">
    <name type="scientific">Trepomonas sp. PC1</name>
    <dbReference type="NCBI Taxonomy" id="1076344"/>
    <lineage>
        <taxon>Eukaryota</taxon>
        <taxon>Metamonada</taxon>
        <taxon>Diplomonadida</taxon>
        <taxon>Hexamitidae</taxon>
        <taxon>Hexamitinae</taxon>
        <taxon>Trepomonas</taxon>
    </lineage>
</organism>
<evidence type="ECO:0000259" key="1">
    <source>
        <dbReference type="PROSITE" id="PS50127"/>
    </source>
</evidence>
<name>A0A146KG84_9EUKA</name>
<dbReference type="Pfam" id="PF00179">
    <property type="entry name" value="UQ_con"/>
    <property type="match status" value="1"/>
</dbReference>
<dbReference type="PANTHER" id="PTHR24067">
    <property type="entry name" value="UBIQUITIN-CONJUGATING ENZYME E2"/>
    <property type="match status" value="1"/>
</dbReference>
<dbReference type="SUPFAM" id="SSF54495">
    <property type="entry name" value="UBC-like"/>
    <property type="match status" value="1"/>
</dbReference>